<dbReference type="PANTHER" id="PTHR30146">
    <property type="entry name" value="LACI-RELATED TRANSCRIPTIONAL REPRESSOR"/>
    <property type="match status" value="1"/>
</dbReference>
<dbReference type="EMBL" id="LR215050">
    <property type="protein sequence ID" value="VEU82417.1"/>
    <property type="molecule type" value="Genomic_DNA"/>
</dbReference>
<dbReference type="SUPFAM" id="SSF53822">
    <property type="entry name" value="Periplasmic binding protein-like I"/>
    <property type="match status" value="1"/>
</dbReference>
<dbReference type="STRING" id="1408416.GCA_000702765_00990"/>
<keyword evidence="4" id="KW-0804">Transcription</keyword>
<dbReference type="PANTHER" id="PTHR30146:SF148">
    <property type="entry name" value="HTH-TYPE TRANSCRIPTIONAL REPRESSOR PURR-RELATED"/>
    <property type="match status" value="1"/>
</dbReference>
<evidence type="ECO:0000256" key="3">
    <source>
        <dbReference type="ARBA" id="ARBA00023125"/>
    </source>
</evidence>
<accession>A0A449BJB8</accession>
<dbReference type="InterPro" id="IPR028082">
    <property type="entry name" value="Peripla_BP_I"/>
</dbReference>
<dbReference type="CDD" id="cd01392">
    <property type="entry name" value="HTH_LacI"/>
    <property type="match status" value="1"/>
</dbReference>
<sequence length="337" mass="38967">MSKKVSMQDIANRLNISRMTVSKVFNDDKDISSEMKDKVRLMAQEMGYQYKKNDQFNLVVLVPEVFLAATEDFYTTLYKRLNENAVTKNVSLVLKIVNKQDENNLNLNFNVQGKDGILMLGQFSKVFVNEVKKFDLPIVCIDFYYDDLALDSIVSNNFNAGYIATKYLIKKGHHDIGFIGKIPSTNSIIDRYLGYSKALLEYGLDLKEAKIIPDRDELGNMIDLKLPEKLPSAFLCNNDHIAYLLIQQLEKINIKVPEEVSVIGFDDVIYSKISNPQITTMKVSRKYMAEQAMYLMLRRIHNKKAKLINMTLECLMVERDSVKSYEGEKWKNFFYLF</sequence>
<dbReference type="InterPro" id="IPR010982">
    <property type="entry name" value="Lambda_DNA-bd_dom_sf"/>
</dbReference>
<evidence type="ECO:0000313" key="6">
    <source>
        <dbReference type="EMBL" id="VEU82417.1"/>
    </source>
</evidence>
<keyword evidence="1" id="KW-0678">Repressor</keyword>
<feature type="domain" description="HTH lacI-type" evidence="5">
    <location>
        <begin position="5"/>
        <end position="49"/>
    </location>
</feature>
<gene>
    <name evidence="6" type="primary">purR_1</name>
    <name evidence="6" type="ORF">NCTC10172_00428</name>
</gene>
<dbReference type="GO" id="GO:0003700">
    <property type="term" value="F:DNA-binding transcription factor activity"/>
    <property type="evidence" value="ECO:0007669"/>
    <property type="project" value="TreeGrafter"/>
</dbReference>
<dbReference type="Pfam" id="PF00356">
    <property type="entry name" value="LacI"/>
    <property type="match status" value="1"/>
</dbReference>
<keyword evidence="7" id="KW-1185">Reference proteome</keyword>
<evidence type="ECO:0000259" key="5">
    <source>
        <dbReference type="PROSITE" id="PS50932"/>
    </source>
</evidence>
<organism evidence="6 7">
    <name type="scientific">Acholeplasma hippikon</name>
    <dbReference type="NCBI Taxonomy" id="264636"/>
    <lineage>
        <taxon>Bacteria</taxon>
        <taxon>Bacillati</taxon>
        <taxon>Mycoplasmatota</taxon>
        <taxon>Mollicutes</taxon>
        <taxon>Acholeplasmatales</taxon>
        <taxon>Acholeplasmataceae</taxon>
        <taxon>Acholeplasma</taxon>
    </lineage>
</organism>
<keyword evidence="3" id="KW-0238">DNA-binding</keyword>
<dbReference type="AlphaFoldDB" id="A0A449BJB8"/>
<dbReference type="SMART" id="SM00354">
    <property type="entry name" value="HTH_LACI"/>
    <property type="match status" value="1"/>
</dbReference>
<dbReference type="Gene3D" id="1.10.260.40">
    <property type="entry name" value="lambda repressor-like DNA-binding domains"/>
    <property type="match status" value="1"/>
</dbReference>
<dbReference type="InterPro" id="IPR046335">
    <property type="entry name" value="LacI/GalR-like_sensor"/>
</dbReference>
<evidence type="ECO:0000256" key="4">
    <source>
        <dbReference type="ARBA" id="ARBA00023163"/>
    </source>
</evidence>
<evidence type="ECO:0000256" key="2">
    <source>
        <dbReference type="ARBA" id="ARBA00023015"/>
    </source>
</evidence>
<dbReference type="Proteomes" id="UP000290909">
    <property type="component" value="Chromosome"/>
</dbReference>
<proteinExistence type="predicted"/>
<dbReference type="KEGG" id="ahk:NCTC10172_00428"/>
<dbReference type="InterPro" id="IPR000843">
    <property type="entry name" value="HTH_LacI"/>
</dbReference>
<dbReference type="SUPFAM" id="SSF47413">
    <property type="entry name" value="lambda repressor-like DNA-binding domains"/>
    <property type="match status" value="1"/>
</dbReference>
<dbReference type="Pfam" id="PF13377">
    <property type="entry name" value="Peripla_BP_3"/>
    <property type="match status" value="1"/>
</dbReference>
<dbReference type="Gene3D" id="3.40.50.2300">
    <property type="match status" value="2"/>
</dbReference>
<protein>
    <submittedName>
        <fullName evidence="6">Purine nucleotide synthesis repressor</fullName>
    </submittedName>
</protein>
<name>A0A449BJB8_9MOLU</name>
<dbReference type="GO" id="GO:0000976">
    <property type="term" value="F:transcription cis-regulatory region binding"/>
    <property type="evidence" value="ECO:0007669"/>
    <property type="project" value="TreeGrafter"/>
</dbReference>
<dbReference type="PROSITE" id="PS50932">
    <property type="entry name" value="HTH_LACI_2"/>
    <property type="match status" value="1"/>
</dbReference>
<evidence type="ECO:0000256" key="1">
    <source>
        <dbReference type="ARBA" id="ARBA00022491"/>
    </source>
</evidence>
<evidence type="ECO:0000313" key="7">
    <source>
        <dbReference type="Proteomes" id="UP000290909"/>
    </source>
</evidence>
<reference evidence="6 7" key="1">
    <citation type="submission" date="2019-01" db="EMBL/GenBank/DDBJ databases">
        <authorList>
            <consortium name="Pathogen Informatics"/>
        </authorList>
    </citation>
    <scope>NUCLEOTIDE SEQUENCE [LARGE SCALE GENOMIC DNA]</scope>
    <source>
        <strain evidence="6 7">NCTC10172</strain>
    </source>
</reference>
<keyword evidence="2" id="KW-0805">Transcription regulation</keyword>